<dbReference type="OrthoDB" id="7805658at2"/>
<dbReference type="GO" id="GO:0022857">
    <property type="term" value="F:transmembrane transporter activity"/>
    <property type="evidence" value="ECO:0007669"/>
    <property type="project" value="InterPro"/>
</dbReference>
<dbReference type="EMBL" id="SMUV01000046">
    <property type="protein sequence ID" value="TDK51433.1"/>
    <property type="molecule type" value="Genomic_DNA"/>
</dbReference>
<dbReference type="InterPro" id="IPR007210">
    <property type="entry name" value="ABC_Gly_betaine_transp_sub-bd"/>
</dbReference>
<sequence length="311" mass="34131">MFKSTLKLTAALCIGAFASSAQAEAIRIPVNSWTGQNTSAHIAGQLLEKLDYEVEYVTAGAVPQLAAMAQGTLHFQPEFWDNNVGDIYPKAIAEGDIALIGPLGIESREGWIYPPYMEEQCPGLPSYEALYDCAQAFAVADTFPDGRLITYPADWGTRSRDLVKNLDLPFQAVAGGSEGAMVAELRSAIAAKQPILMMFWAPHWLFAEYDFNWIDFDETEGVCDEANQSRGSACGFVQANVGKLVTRDFKETWPGAYAFAEAFQMDNASQNKMILKVDQQGMSVEEVAAGWIAENETIWTPWIEAAKAAQK</sequence>
<reference evidence="3 4" key="1">
    <citation type="submission" date="2019-03" db="EMBL/GenBank/DDBJ databases">
        <title>Ruegeria lutea sp. nov., a novel strain, isolated from marine sediment, the Masan Bay, South Korea.</title>
        <authorList>
            <person name="Kim J."/>
            <person name="Kim D.-Y."/>
            <person name="Lee S.-S."/>
        </authorList>
    </citation>
    <scope>NUCLEOTIDE SEQUENCE [LARGE SCALE GENOMIC DNA]</scope>
    <source>
        <strain evidence="3 4">318-1</strain>
    </source>
</reference>
<protein>
    <submittedName>
        <fullName evidence="3">Glycine/betaine ABC transporter substrate-binding protein</fullName>
    </submittedName>
</protein>
<comment type="caution">
    <text evidence="3">The sequence shown here is derived from an EMBL/GenBank/DDBJ whole genome shotgun (WGS) entry which is preliminary data.</text>
</comment>
<dbReference type="CDD" id="cd13643">
    <property type="entry name" value="PBP2_BCP_2"/>
    <property type="match status" value="1"/>
</dbReference>
<organism evidence="3 4">
    <name type="scientific">Antarcticimicrobium luteum</name>
    <dbReference type="NCBI Taxonomy" id="2547397"/>
    <lineage>
        <taxon>Bacteria</taxon>
        <taxon>Pseudomonadati</taxon>
        <taxon>Pseudomonadota</taxon>
        <taxon>Alphaproteobacteria</taxon>
        <taxon>Rhodobacterales</taxon>
        <taxon>Paracoccaceae</taxon>
        <taxon>Antarcticimicrobium</taxon>
    </lineage>
</organism>
<keyword evidence="1" id="KW-0732">Signal</keyword>
<dbReference type="Gene3D" id="3.40.190.100">
    <property type="entry name" value="Glycine betaine-binding periplasmic protein, domain 2"/>
    <property type="match status" value="1"/>
</dbReference>
<feature type="domain" description="ABC-type glycine betaine transport system substrate-binding" evidence="2">
    <location>
        <begin position="25"/>
        <end position="294"/>
    </location>
</feature>
<evidence type="ECO:0000313" key="4">
    <source>
        <dbReference type="Proteomes" id="UP000295301"/>
    </source>
</evidence>
<evidence type="ECO:0000313" key="3">
    <source>
        <dbReference type="EMBL" id="TDK51433.1"/>
    </source>
</evidence>
<name>A0A4R5VFZ3_9RHOB</name>
<dbReference type="Gene3D" id="3.40.190.10">
    <property type="entry name" value="Periplasmic binding protein-like II"/>
    <property type="match status" value="1"/>
</dbReference>
<accession>A0A4R5VFZ3</accession>
<keyword evidence="4" id="KW-1185">Reference proteome</keyword>
<dbReference type="GO" id="GO:0043190">
    <property type="term" value="C:ATP-binding cassette (ABC) transporter complex"/>
    <property type="evidence" value="ECO:0007669"/>
    <property type="project" value="InterPro"/>
</dbReference>
<dbReference type="Pfam" id="PF04069">
    <property type="entry name" value="OpuAC"/>
    <property type="match status" value="1"/>
</dbReference>
<evidence type="ECO:0000259" key="2">
    <source>
        <dbReference type="Pfam" id="PF04069"/>
    </source>
</evidence>
<feature type="chain" id="PRO_5020377953" evidence="1">
    <location>
        <begin position="24"/>
        <end position="311"/>
    </location>
</feature>
<dbReference type="RefSeq" id="WP_133358287.1">
    <property type="nucleotide sequence ID" value="NZ_SMUV01000046.1"/>
</dbReference>
<dbReference type="Proteomes" id="UP000295301">
    <property type="component" value="Unassembled WGS sequence"/>
</dbReference>
<gene>
    <name evidence="3" type="ORF">E1832_03155</name>
</gene>
<proteinExistence type="predicted"/>
<dbReference type="AlphaFoldDB" id="A0A4R5VFZ3"/>
<dbReference type="SUPFAM" id="SSF53850">
    <property type="entry name" value="Periplasmic binding protein-like II"/>
    <property type="match status" value="1"/>
</dbReference>
<evidence type="ECO:0000256" key="1">
    <source>
        <dbReference type="SAM" id="SignalP"/>
    </source>
</evidence>
<feature type="signal peptide" evidence="1">
    <location>
        <begin position="1"/>
        <end position="23"/>
    </location>
</feature>